<dbReference type="AlphaFoldDB" id="A0A6P2CVH3"/>
<keyword evidence="2" id="KW-1185">Reference proteome</keyword>
<accession>A0A6P2CVH3</accession>
<evidence type="ECO:0000313" key="2">
    <source>
        <dbReference type="Proteomes" id="UP000464178"/>
    </source>
</evidence>
<name>A0A6P2CVH3_9BACT</name>
<organism evidence="1 2">
    <name type="scientific">Gemmata massiliana</name>
    <dbReference type="NCBI Taxonomy" id="1210884"/>
    <lineage>
        <taxon>Bacteria</taxon>
        <taxon>Pseudomonadati</taxon>
        <taxon>Planctomycetota</taxon>
        <taxon>Planctomycetia</taxon>
        <taxon>Gemmatales</taxon>
        <taxon>Gemmataceae</taxon>
        <taxon>Gemmata</taxon>
    </lineage>
</organism>
<gene>
    <name evidence="1" type="ORF">SOIL9_45760</name>
</gene>
<reference evidence="1 2" key="1">
    <citation type="submission" date="2019-05" db="EMBL/GenBank/DDBJ databases">
        <authorList>
            <consortium name="Science for Life Laboratories"/>
        </authorList>
    </citation>
    <scope>NUCLEOTIDE SEQUENCE [LARGE SCALE GENOMIC DNA]</scope>
    <source>
        <strain evidence="1">Soil9</strain>
    </source>
</reference>
<dbReference type="KEGG" id="gms:SOIL9_45760"/>
<dbReference type="EMBL" id="LR593886">
    <property type="protein sequence ID" value="VTR93138.1"/>
    <property type="molecule type" value="Genomic_DNA"/>
</dbReference>
<evidence type="ECO:0000313" key="1">
    <source>
        <dbReference type="EMBL" id="VTR93138.1"/>
    </source>
</evidence>
<sequence>MNCRVCGKDMEPAPVGPEPEELTRWVCVNASCIAHHRARKCTMCGHPVVTVATSSNGARTLVCQQGHDWMDAPPREEQLELSAHESGSEA</sequence>
<proteinExistence type="predicted"/>
<dbReference type="RefSeq" id="WP_162667914.1">
    <property type="nucleotide sequence ID" value="NZ_LR593886.1"/>
</dbReference>
<protein>
    <submittedName>
        <fullName evidence="1">Uncharacterized protein</fullName>
    </submittedName>
</protein>
<dbReference type="Proteomes" id="UP000464178">
    <property type="component" value="Chromosome"/>
</dbReference>